<organism evidence="3 4">
    <name type="scientific">Rhodovulum sulfidophilum</name>
    <name type="common">Rhodobacter sulfidophilus</name>
    <dbReference type="NCBI Taxonomy" id="35806"/>
    <lineage>
        <taxon>Bacteria</taxon>
        <taxon>Pseudomonadati</taxon>
        <taxon>Pseudomonadota</taxon>
        <taxon>Alphaproteobacteria</taxon>
        <taxon>Rhodobacterales</taxon>
        <taxon>Paracoccaceae</taxon>
        <taxon>Rhodovulum</taxon>
    </lineage>
</organism>
<protein>
    <submittedName>
        <fullName evidence="3">MarR family transcriptional regulator</fullName>
    </submittedName>
</protein>
<dbReference type="Pfam" id="PF01047">
    <property type="entry name" value="MarR"/>
    <property type="match status" value="1"/>
</dbReference>
<evidence type="ECO:0000259" key="2">
    <source>
        <dbReference type="PROSITE" id="PS50995"/>
    </source>
</evidence>
<accession>A0ABS1RZX2</accession>
<gene>
    <name evidence="3" type="ORF">JMM60_21305</name>
</gene>
<dbReference type="InterPro" id="IPR036390">
    <property type="entry name" value="WH_DNA-bd_sf"/>
</dbReference>
<evidence type="ECO:0000256" key="1">
    <source>
        <dbReference type="ARBA" id="ARBA00004496"/>
    </source>
</evidence>
<evidence type="ECO:0000313" key="3">
    <source>
        <dbReference type="EMBL" id="MBL3611258.1"/>
    </source>
</evidence>
<dbReference type="EMBL" id="JAESJJ010000060">
    <property type="protein sequence ID" value="MBL3611258.1"/>
    <property type="molecule type" value="Genomic_DNA"/>
</dbReference>
<proteinExistence type="predicted"/>
<comment type="caution">
    <text evidence="3">The sequence shown here is derived from an EMBL/GenBank/DDBJ whole genome shotgun (WGS) entry which is preliminary data.</text>
</comment>
<evidence type="ECO:0000313" key="4">
    <source>
        <dbReference type="Proteomes" id="UP000604473"/>
    </source>
</evidence>
<dbReference type="InterPro" id="IPR039422">
    <property type="entry name" value="MarR/SlyA-like"/>
</dbReference>
<dbReference type="Proteomes" id="UP000604473">
    <property type="component" value="Unassembled WGS sequence"/>
</dbReference>
<dbReference type="PANTHER" id="PTHR33164">
    <property type="entry name" value="TRANSCRIPTIONAL REGULATOR, MARR FAMILY"/>
    <property type="match status" value="1"/>
</dbReference>
<sequence length="163" mass="18355">MPMAESSDDPLRLDNQVCFPLYAATNLLQRLYRPLLAPLGLTYSQYLVMLILWERAPVTVGEIGSCLHLDNGTLTPLLKRMERGGFITRNRDPRDERRVLVAPTPHGQELRAQALKIPEDLTRKITLSTGEIEALRSSVVSLVHLLADDIDRRKESNARVATQ</sequence>
<dbReference type="InterPro" id="IPR036388">
    <property type="entry name" value="WH-like_DNA-bd_sf"/>
</dbReference>
<comment type="subcellular location">
    <subcellularLocation>
        <location evidence="1">Cytoplasm</location>
    </subcellularLocation>
</comment>
<dbReference type="PANTHER" id="PTHR33164:SF5">
    <property type="entry name" value="ORGANIC HYDROPEROXIDE RESISTANCE TRANSCRIPTIONAL REGULATOR"/>
    <property type="match status" value="1"/>
</dbReference>
<dbReference type="SMART" id="SM00347">
    <property type="entry name" value="HTH_MARR"/>
    <property type="match status" value="1"/>
</dbReference>
<reference evidence="3 4" key="1">
    <citation type="submission" date="2021-01" db="EMBL/GenBank/DDBJ databases">
        <title>Draft genomes of Rhodovulum sulfidophilum.</title>
        <authorList>
            <person name="Guzman M.S."/>
        </authorList>
    </citation>
    <scope>NUCLEOTIDE SEQUENCE [LARGE SCALE GENOMIC DNA]</scope>
    <source>
        <strain evidence="3 4">AB35</strain>
    </source>
</reference>
<keyword evidence="4" id="KW-1185">Reference proteome</keyword>
<dbReference type="InterPro" id="IPR000835">
    <property type="entry name" value="HTH_MarR-typ"/>
</dbReference>
<dbReference type="PROSITE" id="PS50995">
    <property type="entry name" value="HTH_MARR_2"/>
    <property type="match status" value="1"/>
</dbReference>
<dbReference type="Gene3D" id="1.10.10.10">
    <property type="entry name" value="Winged helix-like DNA-binding domain superfamily/Winged helix DNA-binding domain"/>
    <property type="match status" value="1"/>
</dbReference>
<dbReference type="SUPFAM" id="SSF46785">
    <property type="entry name" value="Winged helix' DNA-binding domain"/>
    <property type="match status" value="1"/>
</dbReference>
<feature type="domain" description="HTH marR-type" evidence="2">
    <location>
        <begin position="14"/>
        <end position="144"/>
    </location>
</feature>
<name>A0ABS1RZX2_RHOSU</name>